<evidence type="ECO:0000256" key="2">
    <source>
        <dbReference type="HAMAP-Rule" id="MF_00055"/>
    </source>
</evidence>
<dbReference type="AlphaFoldDB" id="A0A3E2BND1"/>
<dbReference type="PANTHER" id="PTHR11060:SF0">
    <property type="entry name" value="PROTEIN MEMO1"/>
    <property type="match status" value="1"/>
</dbReference>
<protein>
    <recommendedName>
        <fullName evidence="2">MEMO1 family protein OP8BY_2143</fullName>
    </recommendedName>
</protein>
<dbReference type="Pfam" id="PF01875">
    <property type="entry name" value="Memo"/>
    <property type="match status" value="1"/>
</dbReference>
<evidence type="ECO:0000313" key="4">
    <source>
        <dbReference type="Proteomes" id="UP000257323"/>
    </source>
</evidence>
<comment type="similarity">
    <text evidence="1 2">Belongs to the MEMO1 family.</text>
</comment>
<dbReference type="Proteomes" id="UP000257323">
    <property type="component" value="Unassembled WGS sequence"/>
</dbReference>
<dbReference type="InterPro" id="IPR002737">
    <property type="entry name" value="MEMO1_fam"/>
</dbReference>
<reference evidence="3 4" key="1">
    <citation type="submission" date="2018-08" db="EMBL/GenBank/DDBJ databases">
        <title>Genome analysis of the thermophilic bacterium of the candidate phylum Aminicenantes from deep subsurface aquifer revealed its physiology and ecological role.</title>
        <authorList>
            <person name="Kadnikov V.V."/>
            <person name="Mardanov A.V."/>
            <person name="Beletsky A.V."/>
            <person name="Karnachuk O.V."/>
            <person name="Ravin N.V."/>
        </authorList>
    </citation>
    <scope>NUCLEOTIDE SEQUENCE [LARGE SCALE GENOMIC DNA]</scope>
    <source>
        <strain evidence="3">BY38</strain>
    </source>
</reference>
<organism evidence="3 4">
    <name type="scientific">Candidatus Saccharicenans subterraneus</name>
    <dbReference type="NCBI Taxonomy" id="2508984"/>
    <lineage>
        <taxon>Bacteria</taxon>
        <taxon>Candidatus Aminicenantota</taxon>
        <taxon>Candidatus Aminicenantia</taxon>
        <taxon>Candidatus Aminicenantales</taxon>
        <taxon>Candidatus Saccharicenantaceae</taxon>
        <taxon>Candidatus Saccharicenans</taxon>
    </lineage>
</organism>
<gene>
    <name evidence="3" type="ORF">OP8BY_2143</name>
</gene>
<name>A0A3E2BND1_9BACT</name>
<dbReference type="PANTHER" id="PTHR11060">
    <property type="entry name" value="PROTEIN MEMO1"/>
    <property type="match status" value="1"/>
</dbReference>
<dbReference type="NCBIfam" id="TIGR04336">
    <property type="entry name" value="AmmeMemoSam_B"/>
    <property type="match status" value="1"/>
</dbReference>
<proteinExistence type="inferred from homology"/>
<sequence>MKRPPYVAGYFYPDDPDLLRNTIQSFTREGEEKIRAVGVVAPHAGYEYSGPVAGRVYSSVEIPETVVVMSPAHHRISSLFALFDRGSWLTPLGEVKVETRLADLVSEGTELISRDPEAHRKEHSIEVQIPFLQYFRPDVSIVPIMVSYQAGWPELHQLGQALADAIKKFEQPVLMVASTDMSHYVSKKVAEELDFKAIDFIKKLDPEGLVRVVTSFGISMCGFQPTAAMLAAARSLGAREGRLISYQTSGERTGDYREVVGYAGLAIL</sequence>
<evidence type="ECO:0000313" key="3">
    <source>
        <dbReference type="EMBL" id="RFT16137.1"/>
    </source>
</evidence>
<dbReference type="EMBL" id="QUAH01000005">
    <property type="protein sequence ID" value="RFT16137.1"/>
    <property type="molecule type" value="Genomic_DNA"/>
</dbReference>
<dbReference type="HAMAP" id="MF_00055">
    <property type="entry name" value="MEMO1"/>
    <property type="match status" value="1"/>
</dbReference>
<comment type="caution">
    <text evidence="3">The sequence shown here is derived from an EMBL/GenBank/DDBJ whole genome shotgun (WGS) entry which is preliminary data.</text>
</comment>
<dbReference type="SUPFAM" id="SSF53213">
    <property type="entry name" value="LigB-like"/>
    <property type="match status" value="1"/>
</dbReference>
<dbReference type="Gene3D" id="3.40.830.10">
    <property type="entry name" value="LigB-like"/>
    <property type="match status" value="1"/>
</dbReference>
<evidence type="ECO:0000256" key="1">
    <source>
        <dbReference type="ARBA" id="ARBA00006315"/>
    </source>
</evidence>
<dbReference type="CDD" id="cd07361">
    <property type="entry name" value="MEMO_like"/>
    <property type="match status" value="1"/>
</dbReference>
<accession>A0A3E2BND1</accession>